<dbReference type="GO" id="GO:0033553">
    <property type="term" value="C:rDNA heterochromatin"/>
    <property type="evidence" value="ECO:0007669"/>
    <property type="project" value="TreeGrafter"/>
</dbReference>
<dbReference type="InterPro" id="IPR038986">
    <property type="entry name" value="Clr2"/>
</dbReference>
<evidence type="ECO:0000313" key="4">
    <source>
        <dbReference type="Proteomes" id="UP001296104"/>
    </source>
</evidence>
<evidence type="ECO:0000256" key="1">
    <source>
        <dbReference type="SAM" id="MobiDB-lite"/>
    </source>
</evidence>
<name>A0AAI9EFV3_9PEZI</name>
<reference evidence="3" key="1">
    <citation type="submission" date="2023-11" db="EMBL/GenBank/DDBJ databases">
        <authorList>
            <person name="Alioto T."/>
            <person name="Alioto T."/>
            <person name="Gomez Garrido J."/>
        </authorList>
    </citation>
    <scope>NUCLEOTIDE SEQUENCE</scope>
</reference>
<gene>
    <name evidence="3" type="ORF">LECACI_7A009788</name>
</gene>
<dbReference type="InterPro" id="IPR031915">
    <property type="entry name" value="Clr2_N"/>
</dbReference>
<comment type="caution">
    <text evidence="3">The sequence shown here is derived from an EMBL/GenBank/DDBJ whole genome shotgun (WGS) entry which is preliminary data.</text>
</comment>
<feature type="compositionally biased region" description="Polar residues" evidence="1">
    <location>
        <begin position="25"/>
        <end position="35"/>
    </location>
</feature>
<sequence length="330" mass="35972">MPARVNKNPNLPRNQIQVLPVGSASDGTGATPTDPTWLQDTNHALRHYAHYWANNYPNVQVQAGMTVELSQLPPGYTAWARARPNPRRNESTKRGQEVVDHIVCGHPNGDFRSAPAASALAQQLTAPQLPLPPGQTPYPVPAPPPITAPQTGQQQAILPPRPPMQAQANANRELHEQSDAMDVDLQPAQRGDPPVPADRSVPWDINDVSDGTGVPCYLDGAERNNNIFLVGVGRHRTDAMRNLPAGLFYRLDRLPEGYSVWEVPTPDGEDTDVLLLGHPSGQFFTSAADFYDRLVWLQTRGLPGALVECPCVLCGGVGNQEYADRDAMEE</sequence>
<feature type="compositionally biased region" description="Polar residues" evidence="1">
    <location>
        <begin position="7"/>
        <end position="17"/>
    </location>
</feature>
<dbReference type="AlphaFoldDB" id="A0AAI9EFV3"/>
<feature type="domain" description="Cryptic loci regulator 2 N-terminal" evidence="2">
    <location>
        <begin position="249"/>
        <end position="314"/>
    </location>
</feature>
<proteinExistence type="predicted"/>
<dbReference type="EMBL" id="CAVMBE010000127">
    <property type="protein sequence ID" value="CAK4034630.1"/>
    <property type="molecule type" value="Genomic_DNA"/>
</dbReference>
<dbReference type="Proteomes" id="UP001296104">
    <property type="component" value="Unassembled WGS sequence"/>
</dbReference>
<dbReference type="GO" id="GO:0030466">
    <property type="term" value="P:silent mating-type cassette heterochromatin formation"/>
    <property type="evidence" value="ECO:0007669"/>
    <property type="project" value="TreeGrafter"/>
</dbReference>
<organism evidence="3 4">
    <name type="scientific">Lecanosticta acicola</name>
    <dbReference type="NCBI Taxonomy" id="111012"/>
    <lineage>
        <taxon>Eukaryota</taxon>
        <taxon>Fungi</taxon>
        <taxon>Dikarya</taxon>
        <taxon>Ascomycota</taxon>
        <taxon>Pezizomycotina</taxon>
        <taxon>Dothideomycetes</taxon>
        <taxon>Dothideomycetidae</taxon>
        <taxon>Mycosphaerellales</taxon>
        <taxon>Mycosphaerellaceae</taxon>
        <taxon>Lecanosticta</taxon>
    </lineage>
</organism>
<dbReference type="PANTHER" id="PTHR38046:SF1">
    <property type="entry name" value="CRYPTIC LOCI REGULATOR 2"/>
    <property type="match status" value="1"/>
</dbReference>
<feature type="region of interest" description="Disordered" evidence="1">
    <location>
        <begin position="1"/>
        <end position="35"/>
    </location>
</feature>
<dbReference type="Pfam" id="PF16761">
    <property type="entry name" value="Clr2_transil"/>
    <property type="match status" value="1"/>
</dbReference>
<evidence type="ECO:0000259" key="2">
    <source>
        <dbReference type="Pfam" id="PF16761"/>
    </source>
</evidence>
<feature type="compositionally biased region" description="Low complexity" evidence="1">
    <location>
        <begin position="148"/>
        <end position="157"/>
    </location>
</feature>
<protein>
    <recommendedName>
        <fullName evidence="2">Cryptic loci regulator 2 N-terminal domain-containing protein</fullName>
    </recommendedName>
</protein>
<dbReference type="GO" id="GO:0070824">
    <property type="term" value="C:SHREC complex"/>
    <property type="evidence" value="ECO:0007669"/>
    <property type="project" value="InterPro"/>
</dbReference>
<dbReference type="GO" id="GO:0031934">
    <property type="term" value="C:mating-type region heterochromatin"/>
    <property type="evidence" value="ECO:0007669"/>
    <property type="project" value="TreeGrafter"/>
</dbReference>
<feature type="compositionally biased region" description="Pro residues" evidence="1">
    <location>
        <begin position="129"/>
        <end position="147"/>
    </location>
</feature>
<accession>A0AAI9EFV3</accession>
<evidence type="ECO:0000313" key="3">
    <source>
        <dbReference type="EMBL" id="CAK4034630.1"/>
    </source>
</evidence>
<keyword evidence="4" id="KW-1185">Reference proteome</keyword>
<feature type="region of interest" description="Disordered" evidence="1">
    <location>
        <begin position="127"/>
        <end position="206"/>
    </location>
</feature>
<dbReference type="PANTHER" id="PTHR38046">
    <property type="entry name" value="CRYPTIC LOCI REGULATOR 2"/>
    <property type="match status" value="1"/>
</dbReference>